<dbReference type="HOGENOM" id="CLU_451455_0_0_1"/>
<protein>
    <submittedName>
        <fullName evidence="2">AAEL015044-PA</fullName>
    </submittedName>
</protein>
<dbReference type="eggNOG" id="ENOG502T8T6">
    <property type="taxonomic scope" value="Eukaryota"/>
</dbReference>
<organism evidence="2 3">
    <name type="scientific">Aedes aegypti</name>
    <name type="common">Yellowfever mosquito</name>
    <name type="synonym">Culex aegypti</name>
    <dbReference type="NCBI Taxonomy" id="7159"/>
    <lineage>
        <taxon>Eukaryota</taxon>
        <taxon>Metazoa</taxon>
        <taxon>Ecdysozoa</taxon>
        <taxon>Arthropoda</taxon>
        <taxon>Hexapoda</taxon>
        <taxon>Insecta</taxon>
        <taxon>Pterygota</taxon>
        <taxon>Neoptera</taxon>
        <taxon>Endopterygota</taxon>
        <taxon>Diptera</taxon>
        <taxon>Nematocera</taxon>
        <taxon>Culicoidea</taxon>
        <taxon>Culicidae</taxon>
        <taxon>Culicinae</taxon>
        <taxon>Aedini</taxon>
        <taxon>Aedes</taxon>
        <taxon>Stegomyia</taxon>
    </lineage>
</organism>
<evidence type="ECO:0000313" key="3">
    <source>
        <dbReference type="Proteomes" id="UP000682892"/>
    </source>
</evidence>
<dbReference type="AlphaFoldDB" id="Q16ES2"/>
<evidence type="ECO:0000313" key="2">
    <source>
        <dbReference type="EMBL" id="EAT32733.1"/>
    </source>
</evidence>
<dbReference type="PhylomeDB" id="Q16ES2"/>
<feature type="region of interest" description="Disordered" evidence="1">
    <location>
        <begin position="1"/>
        <end position="20"/>
    </location>
</feature>
<name>Q16ES2_AEDAE</name>
<reference evidence="2" key="1">
    <citation type="submission" date="2005-10" db="EMBL/GenBank/DDBJ databases">
        <authorList>
            <person name="Loftus B.J."/>
            <person name="Nene V.M."/>
            <person name="Hannick L.I."/>
            <person name="Bidwell S."/>
            <person name="Haas B."/>
            <person name="Amedeo P."/>
            <person name="Orvis J."/>
            <person name="Wortman J.R."/>
            <person name="White O.R."/>
            <person name="Salzberg S."/>
            <person name="Shumway M."/>
            <person name="Koo H."/>
            <person name="Zhao Y."/>
            <person name="Holmes M."/>
            <person name="Miller J."/>
            <person name="Schatz M."/>
            <person name="Pop M."/>
            <person name="Pai G."/>
            <person name="Utterback T."/>
            <person name="Rogers Y.-H."/>
            <person name="Kravitz S."/>
            <person name="Fraser C.M."/>
        </authorList>
    </citation>
    <scope>NUCLEOTIDE SEQUENCE</scope>
    <source>
        <strain evidence="2">Liverpool</strain>
    </source>
</reference>
<gene>
    <name evidence="2" type="ORF">AaeL_AAEL015044</name>
</gene>
<reference evidence="2" key="2">
    <citation type="journal article" date="2007" name="Science">
        <title>Genome sequence of Aedes aegypti, a major arbovirus vector.</title>
        <authorList>
            <person name="Nene V."/>
            <person name="Wortman J.R."/>
            <person name="Lawson D."/>
            <person name="Haas B."/>
            <person name="Kodira C."/>
            <person name="Tu Z.J."/>
            <person name="Loftus B."/>
            <person name="Xi Z."/>
            <person name="Megy K."/>
            <person name="Grabherr M."/>
            <person name="Ren Q."/>
            <person name="Zdobnov E.M."/>
            <person name="Lobo N.F."/>
            <person name="Campbell K.S."/>
            <person name="Brown S.E."/>
            <person name="Bonaldo M.F."/>
            <person name="Zhu J."/>
            <person name="Sinkins S.P."/>
            <person name="Hogenkamp D.G."/>
            <person name="Amedeo P."/>
            <person name="Arensburger P."/>
            <person name="Atkinson P.W."/>
            <person name="Bidwell S."/>
            <person name="Biedler J."/>
            <person name="Birney E."/>
            <person name="Bruggner R.V."/>
            <person name="Costas J."/>
            <person name="Coy M.R."/>
            <person name="Crabtree J."/>
            <person name="Crawford M."/>
            <person name="Debruyn B."/>
            <person name="Decaprio D."/>
            <person name="Eiglmeier K."/>
            <person name="Eisenstadt E."/>
            <person name="El-Dorry H."/>
            <person name="Gelbart W.M."/>
            <person name="Gomes S.L."/>
            <person name="Hammond M."/>
            <person name="Hannick L.I."/>
            <person name="Hogan J.R."/>
            <person name="Holmes M.H."/>
            <person name="Jaffe D."/>
            <person name="Johnston J.S."/>
            <person name="Kennedy R.C."/>
            <person name="Koo H."/>
            <person name="Kravitz S."/>
            <person name="Kriventseva E.V."/>
            <person name="Kulp D."/>
            <person name="Labutti K."/>
            <person name="Lee E."/>
            <person name="Li S."/>
            <person name="Lovin D.D."/>
            <person name="Mao C."/>
            <person name="Mauceli E."/>
            <person name="Menck C.F."/>
            <person name="Miller J.R."/>
            <person name="Montgomery P."/>
            <person name="Mori A."/>
            <person name="Nascimento A.L."/>
            <person name="Naveira H.F."/>
            <person name="Nusbaum C."/>
            <person name="O'leary S."/>
            <person name="Orvis J."/>
            <person name="Pertea M."/>
            <person name="Quesneville H."/>
            <person name="Reidenbach K.R."/>
            <person name="Rogers Y.H."/>
            <person name="Roth C.W."/>
            <person name="Schneider J.R."/>
            <person name="Schatz M."/>
            <person name="Shumway M."/>
            <person name="Stanke M."/>
            <person name="Stinson E.O."/>
            <person name="Tubio J.M."/>
            <person name="Vanzee J.P."/>
            <person name="Verjovski-Almeida S."/>
            <person name="Werner D."/>
            <person name="White O."/>
            <person name="Wyder S."/>
            <person name="Zeng Q."/>
            <person name="Zhao Q."/>
            <person name="Zhao Y."/>
            <person name="Hill C.A."/>
            <person name="Raikhel A.S."/>
            <person name="Soares M.B."/>
            <person name="Knudson D.L."/>
            <person name="Lee N.H."/>
            <person name="Galagan J."/>
            <person name="Salzberg S.L."/>
            <person name="Paulsen I.T."/>
            <person name="Dimopoulos G."/>
            <person name="Collins F.H."/>
            <person name="Birren B."/>
            <person name="Fraser-Liggett C.M."/>
            <person name="Severson D.W."/>
        </authorList>
    </citation>
    <scope>NUCLEOTIDE SEQUENCE [LARGE SCALE GENOMIC DNA]</scope>
    <source>
        <strain evidence="2">Liverpool</strain>
    </source>
</reference>
<reference evidence="2" key="3">
    <citation type="submission" date="2012-09" db="EMBL/GenBank/DDBJ databases">
        <authorList>
            <consortium name="VectorBase"/>
        </authorList>
    </citation>
    <scope>NUCLEOTIDE SEQUENCE</scope>
    <source>
        <strain evidence="2">Liverpool</strain>
    </source>
</reference>
<dbReference type="EMBL" id="CH478598">
    <property type="protein sequence ID" value="EAT32733.1"/>
    <property type="molecule type" value="Genomic_DNA"/>
</dbReference>
<evidence type="ECO:0000256" key="1">
    <source>
        <dbReference type="SAM" id="MobiDB-lite"/>
    </source>
</evidence>
<sequence length="605" mass="69707">MVTKVDRICTKHRHPPPQEDDELGFEEVNIDEEWAELKHDPHLTGNASWQNLSVNLTIEPNVPDEAEYVTGDIGPRYFSADMLAELLQSSSAGRHIMESSSLGPLSKDSRNDLVGIIIDRHYEMRLPTIEEVLKQYAEAITALFPYEIQDMYFIARGGCRRNTSGKLYNRIANNRKKRATYLQFIETISGNPQQVVEPPPKPSSKSYFLSARVLESLLKTSTVGRKLLENASLGPLSKDSQNELVTIIANRHLELKFPTKKDVLKQYAEAVTDLFKHETKETYFIARNGTRRNHGGKLYNRISNMRQKAYKRELYEERHLATVSQRTSNPAKKIAVEKPAYDWEMAWLKLNSAPWDTALELWTRTFSRRKDELTNAEKTPELLKKYEYLYRSELGYQLIEIDFKQLAVGDHEGLRKWSSILPSLVAHLSRSYQDDHSKAITEYLSSNELDQDSMICGVLMLLNHELLPTKVRKNFKPSVLTAQQDVVLIAETDDQVKARLAEYETMYASYELPIVPKLVFRGKNFRELTGPYEVHYKGVVYRLDSASRAVDVLVKFSTVFGLEYSRICRLIWIFICSFIYDLPTTEQYESINKLKRLLEPSLPVC</sequence>
<proteinExistence type="predicted"/>
<accession>Q16ES2</accession>
<dbReference type="Proteomes" id="UP000682892">
    <property type="component" value="Unassembled WGS sequence"/>
</dbReference>
<dbReference type="PaxDb" id="7159-AAEL015044-PA"/>
<dbReference type="VEuPathDB" id="VectorBase:AAEL025884"/>